<reference evidence="3" key="1">
    <citation type="submission" date="2013-07" db="EMBL/GenBank/DDBJ databases">
        <title>The genome of Eucalyptus grandis.</title>
        <authorList>
            <person name="Schmutz J."/>
            <person name="Hayes R."/>
            <person name="Myburg A."/>
            <person name="Tuskan G."/>
            <person name="Grattapaglia D."/>
            <person name="Rokhsar D.S."/>
        </authorList>
    </citation>
    <scope>NUCLEOTIDE SEQUENCE</scope>
    <source>
        <tissue evidence="3">Leaf extractions</tissue>
    </source>
</reference>
<feature type="region of interest" description="Disordered" evidence="1">
    <location>
        <begin position="133"/>
        <end position="166"/>
    </location>
</feature>
<protein>
    <recommendedName>
        <fullName evidence="2">EDR1/CTR1/ARMC3-like peptidase-like domain-containing protein</fullName>
    </recommendedName>
</protein>
<dbReference type="STRING" id="71139.A0A059D3X8"/>
<accession>A0A059D3X8</accession>
<dbReference type="EMBL" id="KK198754">
    <property type="protein sequence ID" value="KCW84900.1"/>
    <property type="molecule type" value="Genomic_DNA"/>
</dbReference>
<dbReference type="InterPro" id="IPR055164">
    <property type="entry name" value="EDR1/CTR1/ARMC3-like_pept-like"/>
</dbReference>
<evidence type="ECO:0000313" key="3">
    <source>
        <dbReference type="EMBL" id="KCW84900.1"/>
    </source>
</evidence>
<feature type="compositionally biased region" description="Polar residues" evidence="1">
    <location>
        <begin position="78"/>
        <end position="90"/>
    </location>
</feature>
<name>A0A059D3X8_EUCGR</name>
<dbReference type="Pfam" id="PF14381">
    <property type="entry name" value="EDR1_CTR1_ARMC3_pept"/>
    <property type="match status" value="1"/>
</dbReference>
<sequence length="235" mass="26363">MLAFQDIVLCFSRCSQTINLPCRLVKGCHYTGLDDDAVNVIKLDNQREFLVDLMAAPGTLIPASSCSGKDNKPGVGSSRVSGRTAQQLNVNEVPRSKNSSKDSTNLFADLNPLAIKGFCKAPMEGNSTEIKIDEMPRQKHNPVPDRRPVLLMPKNQNSPNEVPRKKDYGLKEGLFQRSNRVPNSYYVSFTGISTADKVNTDNFWWDSSRVEYRCGPTEQKQFREAYKSFGRSQSF</sequence>
<feature type="region of interest" description="Disordered" evidence="1">
    <location>
        <begin position="62"/>
        <end position="104"/>
    </location>
</feature>
<evidence type="ECO:0000256" key="1">
    <source>
        <dbReference type="SAM" id="MobiDB-lite"/>
    </source>
</evidence>
<dbReference type="eggNOG" id="KOG0192">
    <property type="taxonomic scope" value="Eukaryota"/>
</dbReference>
<dbReference type="InParanoid" id="A0A059D3X8"/>
<proteinExistence type="predicted"/>
<organism evidence="3">
    <name type="scientific">Eucalyptus grandis</name>
    <name type="common">Flooded gum</name>
    <dbReference type="NCBI Taxonomy" id="71139"/>
    <lineage>
        <taxon>Eukaryota</taxon>
        <taxon>Viridiplantae</taxon>
        <taxon>Streptophyta</taxon>
        <taxon>Embryophyta</taxon>
        <taxon>Tracheophyta</taxon>
        <taxon>Spermatophyta</taxon>
        <taxon>Magnoliopsida</taxon>
        <taxon>eudicotyledons</taxon>
        <taxon>Gunneridae</taxon>
        <taxon>Pentapetalae</taxon>
        <taxon>rosids</taxon>
        <taxon>malvids</taxon>
        <taxon>Myrtales</taxon>
        <taxon>Myrtaceae</taxon>
        <taxon>Myrtoideae</taxon>
        <taxon>Eucalypteae</taxon>
        <taxon>Eucalyptus</taxon>
    </lineage>
</organism>
<evidence type="ECO:0000259" key="2">
    <source>
        <dbReference type="Pfam" id="PF14381"/>
    </source>
</evidence>
<dbReference type="Gramene" id="KCW84900">
    <property type="protein sequence ID" value="KCW84900"/>
    <property type="gene ID" value="EUGRSUZ_B01727"/>
</dbReference>
<feature type="compositionally biased region" description="Basic and acidic residues" evidence="1">
    <location>
        <begin position="133"/>
        <end position="148"/>
    </location>
</feature>
<gene>
    <name evidence="3" type="ORF">EUGRSUZ_B01727</name>
</gene>
<feature type="domain" description="EDR1/CTR1/ARMC3-like peptidase-like" evidence="2">
    <location>
        <begin position="14"/>
        <end position="61"/>
    </location>
</feature>
<dbReference type="AlphaFoldDB" id="A0A059D3X8"/>